<dbReference type="AlphaFoldDB" id="A0A3D9HSW3"/>
<organism evidence="6 7">
    <name type="scientific">Cohnella phaseoli</name>
    <dbReference type="NCBI Taxonomy" id="456490"/>
    <lineage>
        <taxon>Bacteria</taxon>
        <taxon>Bacillati</taxon>
        <taxon>Bacillota</taxon>
        <taxon>Bacilli</taxon>
        <taxon>Bacillales</taxon>
        <taxon>Paenibacillaceae</taxon>
        <taxon>Cohnella</taxon>
    </lineage>
</organism>
<evidence type="ECO:0000313" key="6">
    <source>
        <dbReference type="EMBL" id="RED51956.1"/>
    </source>
</evidence>
<dbReference type="OrthoDB" id="2541027at2"/>
<evidence type="ECO:0000256" key="4">
    <source>
        <dbReference type="ARBA" id="ARBA00023163"/>
    </source>
</evidence>
<dbReference type="InterPro" id="IPR009057">
    <property type="entry name" value="Homeodomain-like_sf"/>
</dbReference>
<dbReference type="InterPro" id="IPR018062">
    <property type="entry name" value="HTH_AraC-typ_CS"/>
</dbReference>
<dbReference type="InterPro" id="IPR003313">
    <property type="entry name" value="AraC-bd"/>
</dbReference>
<accession>A0A3D9HSW3</accession>
<reference evidence="6 7" key="1">
    <citation type="submission" date="2018-07" db="EMBL/GenBank/DDBJ databases">
        <title>Genomic Encyclopedia of Type Strains, Phase III (KMG-III): the genomes of soil and plant-associated and newly described type strains.</title>
        <authorList>
            <person name="Whitman W."/>
        </authorList>
    </citation>
    <scope>NUCLEOTIDE SEQUENCE [LARGE SCALE GENOMIC DNA]</scope>
    <source>
        <strain evidence="6 7">CECT 7287</strain>
    </source>
</reference>
<feature type="domain" description="HTH araC/xylS-type" evidence="5">
    <location>
        <begin position="183"/>
        <end position="281"/>
    </location>
</feature>
<dbReference type="PROSITE" id="PS01124">
    <property type="entry name" value="HTH_ARAC_FAMILY_2"/>
    <property type="match status" value="1"/>
</dbReference>
<dbReference type="GO" id="GO:0043565">
    <property type="term" value="F:sequence-specific DNA binding"/>
    <property type="evidence" value="ECO:0007669"/>
    <property type="project" value="InterPro"/>
</dbReference>
<dbReference type="SMART" id="SM00342">
    <property type="entry name" value="HTH_ARAC"/>
    <property type="match status" value="1"/>
</dbReference>
<evidence type="ECO:0000259" key="5">
    <source>
        <dbReference type="PROSITE" id="PS01124"/>
    </source>
</evidence>
<evidence type="ECO:0000256" key="1">
    <source>
        <dbReference type="ARBA" id="ARBA00023015"/>
    </source>
</evidence>
<keyword evidence="1" id="KW-0805">Transcription regulation</keyword>
<proteinExistence type="predicted"/>
<dbReference type="InterPro" id="IPR050204">
    <property type="entry name" value="AraC_XylS_family_regulators"/>
</dbReference>
<protein>
    <submittedName>
        <fullName evidence="6">AraC-like DNA-binding protein</fullName>
    </submittedName>
</protein>
<dbReference type="Gene3D" id="1.10.10.60">
    <property type="entry name" value="Homeodomain-like"/>
    <property type="match status" value="2"/>
</dbReference>
<name>A0A3D9HSW3_9BACL</name>
<evidence type="ECO:0000256" key="2">
    <source>
        <dbReference type="ARBA" id="ARBA00023125"/>
    </source>
</evidence>
<keyword evidence="4" id="KW-0804">Transcription</keyword>
<dbReference type="SUPFAM" id="SSF51215">
    <property type="entry name" value="Regulatory protein AraC"/>
    <property type="match status" value="1"/>
</dbReference>
<keyword evidence="3" id="KW-0010">Activator</keyword>
<dbReference type="EMBL" id="QRDZ01000059">
    <property type="protein sequence ID" value="RED51956.1"/>
    <property type="molecule type" value="Genomic_DNA"/>
</dbReference>
<dbReference type="InterPro" id="IPR037923">
    <property type="entry name" value="HTH-like"/>
</dbReference>
<evidence type="ECO:0000256" key="3">
    <source>
        <dbReference type="ARBA" id="ARBA00023159"/>
    </source>
</evidence>
<keyword evidence="7" id="KW-1185">Reference proteome</keyword>
<dbReference type="InterPro" id="IPR018060">
    <property type="entry name" value="HTH_AraC"/>
</dbReference>
<dbReference type="Proteomes" id="UP000256977">
    <property type="component" value="Unassembled WGS sequence"/>
</dbReference>
<sequence>MTDRNGDGEEFRECQASMLRAWPFVHSVGDVWAAAGATLGERRLTDYELVYFPDGSSTIYETDEETYKLDKPCFIFTRPGEGHRYRFDSNKNVRHLFVHFDYEELRRGDARFDSLLFGSPYLPVSGNSLLPALLGQMVRIADFQLAYWKRRLSALLSSALEELCASADNALEELARPLPLPISQALTYMEDHLEESITIEAIARQSGWSHEHFTRMFVASVGMSPKRALLERRLRRAELLMQSGRWTVKQIAYRVGFRDEHHFSKMYKRLRGMTASAYIARCESSLAQHALPAPDTVASLSSNRHVLVNEQIK</sequence>
<dbReference type="PROSITE" id="PS00041">
    <property type="entry name" value="HTH_ARAC_FAMILY_1"/>
    <property type="match status" value="1"/>
</dbReference>
<dbReference type="Pfam" id="PF12833">
    <property type="entry name" value="HTH_18"/>
    <property type="match status" value="1"/>
</dbReference>
<dbReference type="RefSeq" id="WP_116065816.1">
    <property type="nucleotide sequence ID" value="NZ_QRDZ01000059.1"/>
</dbReference>
<gene>
    <name evidence="6" type="ORF">DFP98_1595</name>
</gene>
<dbReference type="GO" id="GO:0003700">
    <property type="term" value="F:DNA-binding transcription factor activity"/>
    <property type="evidence" value="ECO:0007669"/>
    <property type="project" value="InterPro"/>
</dbReference>
<dbReference type="Pfam" id="PF02311">
    <property type="entry name" value="AraC_binding"/>
    <property type="match status" value="1"/>
</dbReference>
<dbReference type="SUPFAM" id="SSF46689">
    <property type="entry name" value="Homeodomain-like"/>
    <property type="match status" value="2"/>
</dbReference>
<evidence type="ECO:0000313" key="7">
    <source>
        <dbReference type="Proteomes" id="UP000256977"/>
    </source>
</evidence>
<keyword evidence="2 6" id="KW-0238">DNA-binding</keyword>
<dbReference type="PANTHER" id="PTHR46796">
    <property type="entry name" value="HTH-TYPE TRANSCRIPTIONAL ACTIVATOR RHAS-RELATED"/>
    <property type="match status" value="1"/>
</dbReference>
<comment type="caution">
    <text evidence="6">The sequence shown here is derived from an EMBL/GenBank/DDBJ whole genome shotgun (WGS) entry which is preliminary data.</text>
</comment>